<comment type="caution">
    <text evidence="26">The sequence shown here is derived from an EMBL/GenBank/DDBJ whole genome shotgun (WGS) entry which is preliminary data.</text>
</comment>
<feature type="domain" description="Laminin EGF-like" evidence="23">
    <location>
        <begin position="938"/>
        <end position="993"/>
    </location>
</feature>
<dbReference type="Gene3D" id="2.10.25.10">
    <property type="entry name" value="Laminin"/>
    <property type="match status" value="9"/>
</dbReference>
<feature type="domain" description="Fibronectin type-III" evidence="24">
    <location>
        <begin position="4249"/>
        <end position="4339"/>
    </location>
</feature>
<dbReference type="GO" id="GO:0005576">
    <property type="term" value="C:extracellular region"/>
    <property type="evidence" value="ECO:0007669"/>
    <property type="project" value="UniProtKB-SubCell"/>
</dbReference>
<dbReference type="GO" id="GO:0001917">
    <property type="term" value="C:photoreceptor inner segment"/>
    <property type="evidence" value="ECO:0007669"/>
    <property type="project" value="UniProtKB-SubCell"/>
</dbReference>
<dbReference type="SMART" id="SM00560">
    <property type="entry name" value="LamGL"/>
    <property type="match status" value="1"/>
</dbReference>
<feature type="domain" description="Laminin EGF-like" evidence="23">
    <location>
        <begin position="681"/>
        <end position="733"/>
    </location>
</feature>
<proteinExistence type="predicted"/>
<dbReference type="GO" id="GO:0048731">
    <property type="term" value="P:system development"/>
    <property type="evidence" value="ECO:0007669"/>
    <property type="project" value="UniProtKB-ARBA"/>
</dbReference>
<dbReference type="FunFam" id="2.60.40.10:FF:001285">
    <property type="entry name" value="Usherin"/>
    <property type="match status" value="1"/>
</dbReference>
<feature type="domain" description="Laminin EGF-like" evidence="23">
    <location>
        <begin position="628"/>
        <end position="680"/>
    </location>
</feature>
<dbReference type="FunFam" id="2.60.40.10:FF:001176">
    <property type="entry name" value="Usherin"/>
    <property type="match status" value="1"/>
</dbReference>
<dbReference type="FunFam" id="2.10.25.10:FF:000313">
    <property type="entry name" value="Usherin"/>
    <property type="match status" value="1"/>
</dbReference>
<dbReference type="FunFam" id="2.60.40.10:FF:001882">
    <property type="entry name" value="Usherin"/>
    <property type="match status" value="1"/>
</dbReference>
<dbReference type="PANTHER" id="PTHR46957">
    <property type="entry name" value="CYTOKINE RECEPTOR"/>
    <property type="match status" value="1"/>
</dbReference>
<dbReference type="FunFam" id="2.60.40.10:FF:001030">
    <property type="entry name" value="Usherin"/>
    <property type="match status" value="1"/>
</dbReference>
<evidence type="ECO:0000256" key="18">
    <source>
        <dbReference type="ARBA" id="ARBA00082367"/>
    </source>
</evidence>
<accession>A0AAV7RZ28</accession>
<organism evidence="26 27">
    <name type="scientific">Pleurodeles waltl</name>
    <name type="common">Iberian ribbed newt</name>
    <dbReference type="NCBI Taxonomy" id="8319"/>
    <lineage>
        <taxon>Eukaryota</taxon>
        <taxon>Metazoa</taxon>
        <taxon>Chordata</taxon>
        <taxon>Craniata</taxon>
        <taxon>Vertebrata</taxon>
        <taxon>Euteleostomi</taxon>
        <taxon>Amphibia</taxon>
        <taxon>Batrachia</taxon>
        <taxon>Caudata</taxon>
        <taxon>Salamandroidea</taxon>
        <taxon>Salamandridae</taxon>
        <taxon>Pleurodelinae</taxon>
        <taxon>Pleurodeles</taxon>
    </lineage>
</organism>
<feature type="disulfide bond" evidence="19">
    <location>
        <begin position="857"/>
        <end position="866"/>
    </location>
</feature>
<comment type="caution">
    <text evidence="19">Lacks conserved residue(s) required for the propagation of feature annotation.</text>
</comment>
<evidence type="ECO:0000256" key="9">
    <source>
        <dbReference type="ARBA" id="ARBA00022740"/>
    </source>
</evidence>
<evidence type="ECO:0000256" key="11">
    <source>
        <dbReference type="ARBA" id="ARBA00023157"/>
    </source>
</evidence>
<keyword evidence="8" id="KW-0677">Repeat</keyword>
<feature type="domain" description="Fibronectin type-III" evidence="24">
    <location>
        <begin position="2714"/>
        <end position="2805"/>
    </location>
</feature>
<dbReference type="CDD" id="cd00110">
    <property type="entry name" value="LamG"/>
    <property type="match status" value="2"/>
</dbReference>
<dbReference type="Gene3D" id="2.60.40.10">
    <property type="entry name" value="Immunoglobulins"/>
    <property type="match status" value="33"/>
</dbReference>
<feature type="domain" description="Fibronectin type-III" evidence="24">
    <location>
        <begin position="1352"/>
        <end position="1457"/>
    </location>
</feature>
<dbReference type="FunFam" id="2.10.25.10:FF:000224">
    <property type="entry name" value="Usherin"/>
    <property type="match status" value="1"/>
</dbReference>
<dbReference type="SMART" id="SM00060">
    <property type="entry name" value="FN3"/>
    <property type="match status" value="33"/>
</dbReference>
<dbReference type="InterPro" id="IPR002049">
    <property type="entry name" value="LE_dom"/>
</dbReference>
<evidence type="ECO:0000256" key="6">
    <source>
        <dbReference type="ARBA" id="ARBA00022606"/>
    </source>
</evidence>
<dbReference type="FunFam" id="2.60.40.10:FF:001168">
    <property type="entry name" value="Usherin"/>
    <property type="match status" value="1"/>
</dbReference>
<dbReference type="Pfam" id="PF00041">
    <property type="entry name" value="fn3"/>
    <property type="match status" value="16"/>
</dbReference>
<evidence type="ECO:0000256" key="21">
    <source>
        <dbReference type="SAM" id="Phobius"/>
    </source>
</evidence>
<keyword evidence="4" id="KW-1003">Cell membrane</keyword>
<dbReference type="PROSITE" id="PS51117">
    <property type="entry name" value="LAMININ_NTER"/>
    <property type="match status" value="1"/>
</dbReference>
<dbReference type="EMBL" id="JANPWB010000009">
    <property type="protein sequence ID" value="KAJ1157569.1"/>
    <property type="molecule type" value="Genomic_DNA"/>
</dbReference>
<feature type="domain" description="Fibronectin type-III" evidence="24">
    <location>
        <begin position="2913"/>
        <end position="3004"/>
    </location>
</feature>
<reference evidence="26" key="1">
    <citation type="journal article" date="2022" name="bioRxiv">
        <title>Sequencing and chromosome-scale assembly of the giantPleurodeles waltlgenome.</title>
        <authorList>
            <person name="Brown T."/>
            <person name="Elewa A."/>
            <person name="Iarovenko S."/>
            <person name="Subramanian E."/>
            <person name="Araus A.J."/>
            <person name="Petzold A."/>
            <person name="Susuki M."/>
            <person name="Suzuki K.-i.T."/>
            <person name="Hayashi T."/>
            <person name="Toyoda A."/>
            <person name="Oliveira C."/>
            <person name="Osipova E."/>
            <person name="Leigh N.D."/>
            <person name="Simon A."/>
            <person name="Yun M.H."/>
        </authorList>
    </citation>
    <scope>NUCLEOTIDE SEQUENCE</scope>
    <source>
        <strain evidence="26">20211129_DDA</strain>
        <tissue evidence="26">Liver</tissue>
    </source>
</reference>
<feature type="domain" description="Fibronectin type-III" evidence="24">
    <location>
        <begin position="1948"/>
        <end position="2044"/>
    </location>
</feature>
<evidence type="ECO:0000256" key="19">
    <source>
        <dbReference type="PROSITE-ProRule" id="PRU00460"/>
    </source>
</evidence>
<feature type="region of interest" description="Disordered" evidence="20">
    <location>
        <begin position="1296"/>
        <end position="1316"/>
    </location>
</feature>
<feature type="domain" description="Fibronectin type-III" evidence="24">
    <location>
        <begin position="3670"/>
        <end position="3760"/>
    </location>
</feature>
<feature type="domain" description="Laminin EGF-like" evidence="23">
    <location>
        <begin position="834"/>
        <end position="886"/>
    </location>
</feature>
<feature type="disulfide bond" evidence="19">
    <location>
        <begin position="804"/>
        <end position="813"/>
    </location>
</feature>
<feature type="disulfide bond" evidence="19">
    <location>
        <begin position="921"/>
        <end position="935"/>
    </location>
</feature>
<evidence type="ECO:0000256" key="20">
    <source>
        <dbReference type="SAM" id="MobiDB-lite"/>
    </source>
</evidence>
<evidence type="ECO:0000256" key="17">
    <source>
        <dbReference type="ARBA" id="ARBA00080960"/>
    </source>
</evidence>
<dbReference type="FunFam" id="2.60.40.10:FF:001227">
    <property type="entry name" value="Usherin"/>
    <property type="match status" value="1"/>
</dbReference>
<feature type="disulfide bond" evidence="19">
    <location>
        <begin position="704"/>
        <end position="713"/>
    </location>
</feature>
<evidence type="ECO:0000256" key="5">
    <source>
        <dbReference type="ARBA" id="ARBA00022525"/>
    </source>
</evidence>
<evidence type="ECO:0000256" key="16">
    <source>
        <dbReference type="ARBA" id="ARBA00072076"/>
    </source>
</evidence>
<feature type="domain" description="Fibronectin type-III" evidence="24">
    <location>
        <begin position="1045"/>
        <end position="1133"/>
    </location>
</feature>
<dbReference type="FunFam" id="2.10.25.10:FF:000094">
    <property type="entry name" value="Laminin subunit alpha-2"/>
    <property type="match status" value="1"/>
</dbReference>
<sequence length="5119" mass="564430">MEKRRCQLPSSVKQLHGWQMGLFPKLENVAAFKSVTVDPSNATCGHPERSTFCQSSVDAKSLQSCTQRFCIQECPLRSSTPSHTNLFSKGLGTCITEDTNDVPPGSGSVTASFIFRNHKGCFSSPPSVTFAASFTLTVWLKPEQRGVMCVVEKEVGGRPVFKITISENEIVFYYSTAKGLQSPIQFMLLGRIVMEQWLHIAVQVYQKRISFFINGLEEDGTAYDSRNLSDQIVDTSVNSQMRIGQGFNNTEQFIGRMNDFRIYQVALTNREILEVFSGRFPTLHTQSACRCPGSHPRVHPLVQRYCIPNGAPDTTYDRVLRLNLDAHPVSYINDNDIGTSWISSILNDISDSDDGVNIIIDMEHGQFQVFYIIVQFLSPLPEAMIIQRKKSRDLGWEDWQYFARNCSIFCMDNNDQLDNPHSVNCLQLPRHTPYSKGNITFSILTPEPNRRPGYNDFYNTPDLQEFVKATHIRINLIGQYYTTDPAVNVRWRYYGINEITISGRCNCYGHADQCDTSLKPYKCLCHAESHTDGDNCDRCLPLFNNKPFHQGDQVHTYNCRPCECFNHSASCHYNISEDPFPNDHYRGGGGICSNCLHNTTGKNCELCKDLFYRQGGVGLASVDVCKPCDCFEAGTINGSLLCNMTGGQCNCKKHVSGRQCNQCQEGFYNLQQSDTDGCSPCDCNTSGTTNADITCHQNSGQCKCKDSIIGLRCDHCNFGFKLISVLIEETCTPCGCNINGSVNQFCNPFTGQCPCREEVTGLLCDTCGDNFYGLDSSGCKICECSLVGSVPGSICDRMTGQCFCKANFGGRQCKYCLNGFYKVHQNNSFSCLPCQCEKAGTMEGFPVCDQSTGQCPCKPGVTGLWCNQCLPHMYNLTTSNSHGCQNCDCDPLGILEDTACDEVTGQCRCLPSRHGRRCDQCKQGFYLPAYNATHCLACSCHVNGSKKETCQNLTGQCICQDSSVTGQRCDLCKDMYYGFDSHSGRCRSCGCHPAGALNGSCHSVTGKCFCKQFTKGFKCETCAPNSSNLDILNPFGCSKTPSQQPPPRGQVFNSSVIRLSWDPPDSPNSNKLHYSLLRDGMEVYVTDDQHPYSLQSFIDIGLSPYTLYSYHIETSNVHSITRSLPVTLRTRAGAPPGTINLIHVSPAGPRFSSFHWTVPSNASGPIEKYMLICYSAAWTEPRVLYDGIETATTVLHLAPFTKYNCSVHACTSGGCLRSHPVTVMTAQAAPEGQRPPVIENISSTDLLLTWSPPAKANGIIIRYEIYMRGVLQSDGQRVPSEKRVFQGSGWLSPHPVAESANENALKPPPTSTNVTDLEPCTEYEFRILVVNMAGSTFSEWITTRTSEAAPLFMSPPLVHSLSSDSLNVSWKRPMDNTTRGEVLGYGINVVSEQPTHIDNGETRSQVLHITEAYERFHIVSGLKPYRTYSFTITLCNRVGCVTSELGTGKTLAGAPQKLRPPQVEGINSTGLKIMWSAPEELNGPPPKYQLERMDVSIRPPQHQEVSKGIRFPGHGYYRFPASTLPFNTYFTGIKVRFRTKEAEGLILLAVSPGSQEEYIALQLRNGRPFFLFDPQGSAVTVSPSDDGGKLYNDYIWHDVIATRNQAVGNITVDGYTGTASAASGSTIIGENTGVFVGGLPKGFSIKRKDTGEAQITAKGFVGCLSDLHIKKSDHPYEIWEALKWHHAEEHNNVYQSWEGCPVLLTEEVHFLGQGFLEIEEHSFRGGTNFEISFAFRTDDLNGLLLFIYNKEGNDKMMAFLRDGNLSLLVRTASTLTQVDLWLGLSYCDGRWKKVILKRNGSSFSARLNDMYEQVQDSNEEALIVNSAFYIGGIPNELQGTLKETVLPQGFGGCMKDVKFKRGAVVNLASVSSSAVRVNLDGCPSAVGSANCRGNDSIVVYQGVEEVFFDTDLQPFTEYLYRVIAYNQGGTCSSAWKRTRSRESVPQSVPTPSRICSINSYSLEVTWDKPTGVAGVIEQYILKAYPEEQPNVPALSAVVTDTSNRTAMLTGLQPFTNYAVTLTACTLAGCTESSNALNISTTEEAPKDVQPPTAKSLPASLLLSWPAPRKPNGIITQYALYMNETLVYEGNETQYNVSDLAVYTAQHFQLSACTVAGCTNSSGVTLFTAQLPPNDVGAPALTVLGTRSIAVRWTRPKEVNGILERFILYISDEKNSTTWNVVYNNTELFLDYTIQELLPGTKYFIQLSACTGGGCAVSDVSAAVTEESTPEGVLAPNIKSYSTDSFNVSWPTPEFPNGIITNYGLYMNGFLIQNSTERDYYVRGLTPWSLHSFRVQACTSKGCAMGPLQEARTLEAAPEGQVAIFVDIVDSRTIQVKWQAPDKPNGLLTYAVYLTGLFYIDEANSDYSVRMEQRLAHSSGETNVWISIGGLVPFSNYTVQTNASNSQGSVTSDFITVTMPPGAPDGVLPPRLSSATSTSLEVAWSPPARNNAPGLPSYRLQMRPRPSPSDILELLPYPSASLRHKATGLQPYSEYELRVIASNVQGRTYSDWVTVSTDEDVPGPIDPPLVLEAKSKSVVIKWQCPSMPHGNLTHYNIIQNDHLLTTVPGSSSNYTVADLQPYTKYQFQVEACTSKGCSRSAESPAIQTLPDKPGGIPAPELYSDTPTSVLLSWQPPRHPNGIIENFTIERRLKGTENISMLVTVPFNHPMKFKDQTSALSPWKTYEYRILASTVNGGTSSSAWSEVTTRPSRPVGVKSPEVLVLGPYTVKVNWKRPLMPNGEITSYEIRLPDPIITVNNSSPLSHIVTNLIPYTNYSITIVACSTGGGYYGGCTQSLPTLVTTDPTFPQDIGVLSATPISESFIAVSWQPPSKPNGPNLRYELLRRTIRQPLASNPPEDLNLWHNIYSGTQWLYEDKGLSRYTTYEYKCVVHNDVGNIASPAVRATTLAGLPVKGSNLKAQALNHTAIEAQWTRPSLQDLQGDVHHYILFLNSSTSNASLRLQADVNSAVTGNLRPSTNYQLMLLVSNGAHTINSNAVHVATPDGEPQGMFPPEIVVINSTAVRVIWKSPSNPNGVITEYSIHVDNKHYTTGLNESGSYILGDLLPFNVYNIQMEVCTVYACVKSNTTQFATLEDEPYDIMAPSIEVISSRSVRVNWASPGAPNGIILGYEVLRKAICSFKDPKHLKHGGQCSYIVCKIHEDICGDQCYNPAIEVCCNGVLYENKPGYVCCEEKYRLLHLNSSEICCGGQTYTMRPEYSCCGGYYTRILAGEVCCLDGEQNRVSVGTGDACCGDIPYSTSGNQICCDGSLYDAFHQQCCGGRVVSSDLTCCGDTERGTAHKPLPGMFCCGTEYVNASDTMCCSDEVGGFKAHTMHEGPAWVRCCGIELIANTEACCHGLGYDPMKYVCPDRISPSTTMTSEEGCNAMALCPVSMAATAYCGRCDFNRNIHICARRKSPRIYSREDEKEDVCPAVEKTVYRGEPNRHSYTDMNLDPYSTYDYKVSAWNSFGKGFSNITTVTTKQDVPQVVHPPAWTKVDNRNDLLILNWKEPDRPNGVIIHYIVLRDGVERFRGTELNFTDTGGIKPYHEYSYQLKACTVVGCKESAKVVAVTVQGVPENVHPPLVTVVSATALHLRWRVPGNPNGIIREYSINETVMGLIYTDTAGGMQHTVTDLKPHTGYIYILTACTNVGCTSSQPSTGRTLEAAPEGVWSKPQHIIVNSTSVELHWDQPEKANGIITSYRLTRDGEAVFSGSSGDLSFTDAGLQPNSRYTYQLEVRTGGGLSRSKMYSIQTPEITPEKISVPHNITVIGPYSIFIAWEPPGMFNSSVPLEYNVLLNPGSNCSETRAVGEMNSVVLGDLTPYTRYGIRIQACQEGGCGVGDVIYARTAETWPEDMEPPHVSSTAFTVIEVMWSPPGKPNGIIMTYFIYRRQGGILEESLVFVWSEGSFLFIDASEDLRPYMIYEYRVRACNSRGSVTSAWTSVLTLEAPPQDMEAPKAQAVSAYAVMLNWTQPASANGVITKYHVVYREANSDPTFSTPAVTALTVTGKNHKAHMFGLKPFTAYHIHIVAVNNAGQGASPWTMVRTLEASPSGLSNFTVEKKENGRALLLKWMEPSKTNGVIKVYNVLSDDALEYSGLARQFLFRRLEPYTQYVLVLESCTEAGCTRSRPQLVQTDESLPASQPPPTVESHDATIVELSWSSPESPNGKITQYEVISRCIQESALWDKEEEVLFSEYDIDSNKFMYRHEGLQPWTTYEYKIRVWNSAGFTDSSWTTAKTSQAAPTGLLPPKVHYFSENPHKLFLSWVSPKLTNGVIQSYQLHRNTVPFPFSFDAATFNYTDEDLKAYSVYNYTITACTIGGCSTSEPISVRTLEAAPDFVNPPNLQAISSTQINVSWSPPPIQNGNILKYIILVNDEEYFAGRQLSKVISSLQPYAQYDFSLVVCTNGGCTASLSKAMRTMESPPSSMSPPKLNVTGPESIEVTWKEPAQPNGRLLRYELNRDQVLIYTGLENHYHDFILTPGMEYTYTVTAYNSQGSTTSPVVSARTAPSAPSGMMPPKLKSWSSNEITAAWDLPESANGEILNYTLSVRQPASGQVETFPCTRHSPAFERKKFVIELRQPYHWYEVRISACTLLGCTSSEWATVQTLEAPPAMQPDALIEVQTGSHGFKTVPLVAWTSPQKPNGKILFYEVFRREVSIPPNSSSSVLVYNGTSTSFQDVDFKLKPYTEYEYQVWAVNSAGRAASSWSRCRIGPAAPEGISAPAIHTLAPTSVVVNITPPGKPNGIITLYRLFSTTSRGSRTVLSEGTSSQQTLYGLRPFTTYSVGVEACTCFNCCTRGPVVQVTTPAAPPSKQAPPLVKAVTSRSATLHWSKPMQPNGIIQSYELHMRTSCPQPPQPVMKACTPGLPEVVYNGKEAESNLTMLKPNTGYNTRVVAYNSAGSTASEWIHFVTRKEMPTYKAAFSVTSNVSTISLDWSHTFLLNGQLKEYVLTEGGQRLYSGFDATLHLLKTSDKQFFFQVTCTTDIGSVSTPLVKYSSSTGLGPFLSAPEAKNGTQIRKTQFYTELWFIILMALLGLLLLAIFLSLLLHRKVSKQPYARERPPLVPLQKRTSPTSVYSQNETYTVRLTNYSGFDSTVMQLFLPGGMQEVIAQSWKPI</sequence>
<keyword evidence="15" id="KW-0844">Vision</keyword>
<dbReference type="InterPro" id="IPR050713">
    <property type="entry name" value="RTP_Phos/Ushers"/>
</dbReference>
<keyword evidence="12" id="KW-0325">Glycoprotein</keyword>
<dbReference type="SUPFAM" id="SSF49265">
    <property type="entry name" value="Fibronectin type III"/>
    <property type="match status" value="21"/>
</dbReference>
<dbReference type="FunFam" id="2.10.25.10:FF:000275">
    <property type="entry name" value="usherin"/>
    <property type="match status" value="1"/>
</dbReference>
<feature type="domain" description="Laminin EGF-like" evidence="23">
    <location>
        <begin position="734"/>
        <end position="781"/>
    </location>
</feature>
<feature type="domain" description="Fibronectin type-III" evidence="24">
    <location>
        <begin position="2523"/>
        <end position="2610"/>
    </location>
</feature>
<dbReference type="Proteomes" id="UP001066276">
    <property type="component" value="Chromosome 5"/>
</dbReference>
<evidence type="ECO:0000256" key="12">
    <source>
        <dbReference type="ARBA" id="ARBA00023180"/>
    </source>
</evidence>
<feature type="domain" description="Fibronectin type-III" evidence="24">
    <location>
        <begin position="4617"/>
        <end position="4720"/>
    </location>
</feature>
<feature type="domain" description="Fibronectin type-III" evidence="24">
    <location>
        <begin position="1135"/>
        <end position="1231"/>
    </location>
</feature>
<dbReference type="InterPro" id="IPR003961">
    <property type="entry name" value="FN3_dom"/>
</dbReference>
<dbReference type="FunFam" id="2.60.120.200:FF:000126">
    <property type="entry name" value="usherin"/>
    <property type="match status" value="1"/>
</dbReference>
<keyword evidence="14 19" id="KW-0424">Laminin EGF-like domain</keyword>
<dbReference type="InterPro" id="IPR013320">
    <property type="entry name" value="ConA-like_dom_sf"/>
</dbReference>
<feature type="domain" description="Fibronectin type-III" evidence="24">
    <location>
        <begin position="2425"/>
        <end position="2519"/>
    </location>
</feature>
<dbReference type="FunFam" id="2.60.40.10:FF:001004">
    <property type="entry name" value="Usherin"/>
    <property type="match status" value="1"/>
</dbReference>
<evidence type="ECO:0000256" key="15">
    <source>
        <dbReference type="ARBA" id="ARBA00023305"/>
    </source>
</evidence>
<feature type="domain" description="Fibronectin type-III" evidence="24">
    <location>
        <begin position="3575"/>
        <end position="3668"/>
    </location>
</feature>
<dbReference type="FunFam" id="2.60.40.10:FF:001052">
    <property type="entry name" value="Usherin"/>
    <property type="match status" value="1"/>
</dbReference>
<dbReference type="FunFam" id="2.60.40.10:FF:001716">
    <property type="entry name" value="Usherin"/>
    <property type="match status" value="1"/>
</dbReference>
<dbReference type="FunFam" id="2.60.40.10:FF:000991">
    <property type="entry name" value="Usherin"/>
    <property type="match status" value="1"/>
</dbReference>
<evidence type="ECO:0000256" key="7">
    <source>
        <dbReference type="ARBA" id="ARBA00022729"/>
    </source>
</evidence>
<feature type="domain" description="Fibronectin type-III" evidence="24">
    <location>
        <begin position="1232"/>
        <end position="1348"/>
    </location>
</feature>
<dbReference type="GO" id="GO:0007601">
    <property type="term" value="P:visual perception"/>
    <property type="evidence" value="ECO:0007669"/>
    <property type="project" value="UniProtKB-KW"/>
</dbReference>
<feature type="domain" description="Fibronectin type-III" evidence="24">
    <location>
        <begin position="2319"/>
        <end position="2421"/>
    </location>
</feature>
<feature type="domain" description="Fibronectin type-III" evidence="24">
    <location>
        <begin position="3950"/>
        <end position="4053"/>
    </location>
</feature>
<feature type="domain" description="Laminin G" evidence="22">
    <location>
        <begin position="1506"/>
        <end position="1700"/>
    </location>
</feature>
<dbReference type="GO" id="GO:0007605">
    <property type="term" value="P:sensory perception of sound"/>
    <property type="evidence" value="ECO:0007669"/>
    <property type="project" value="UniProtKB-KW"/>
</dbReference>
<dbReference type="PROSITE" id="PS50025">
    <property type="entry name" value="LAM_G_DOMAIN"/>
    <property type="match status" value="2"/>
</dbReference>
<feature type="disulfide bond" evidence="19">
    <location>
        <begin position="734"/>
        <end position="746"/>
    </location>
</feature>
<dbReference type="FunFam" id="2.60.40.10:FF:001099">
    <property type="entry name" value="Usherin"/>
    <property type="match status" value="1"/>
</dbReference>
<gene>
    <name evidence="26" type="ORF">NDU88_010275</name>
</gene>
<feature type="domain" description="Fibronectin type-III" evidence="24">
    <location>
        <begin position="4812"/>
        <end position="4917"/>
    </location>
</feature>
<feature type="disulfide bond" evidence="19">
    <location>
        <begin position="651"/>
        <end position="660"/>
    </location>
</feature>
<feature type="domain" description="Fibronectin type-III" evidence="24">
    <location>
        <begin position="4142"/>
        <end position="4246"/>
    </location>
</feature>
<dbReference type="PROSITE" id="PS50853">
    <property type="entry name" value="FN3"/>
    <property type="match status" value="31"/>
</dbReference>
<keyword evidence="21" id="KW-0812">Transmembrane</keyword>
<dbReference type="CDD" id="cd00055">
    <property type="entry name" value="EGF_Lam"/>
    <property type="match status" value="10"/>
</dbReference>
<dbReference type="Pfam" id="PF00055">
    <property type="entry name" value="Laminin_N"/>
    <property type="match status" value="1"/>
</dbReference>
<dbReference type="GO" id="GO:0048513">
    <property type="term" value="P:animal organ development"/>
    <property type="evidence" value="ECO:0007669"/>
    <property type="project" value="UniProtKB-ARBA"/>
</dbReference>
<feature type="disulfide bond" evidence="19">
    <location>
        <begin position="736"/>
        <end position="753"/>
    </location>
</feature>
<feature type="domain" description="Fibronectin type-III" evidence="24">
    <location>
        <begin position="4425"/>
        <end position="4512"/>
    </location>
</feature>
<feature type="disulfide bond" evidence="19">
    <location>
        <begin position="938"/>
        <end position="950"/>
    </location>
</feature>
<name>A0AAV7RZ28_PLEWA</name>
<feature type="domain" description="Laminin G" evidence="22">
    <location>
        <begin position="1705"/>
        <end position="1882"/>
    </location>
</feature>
<evidence type="ECO:0000256" key="1">
    <source>
        <dbReference type="ARBA" id="ARBA00004289"/>
    </source>
</evidence>
<evidence type="ECO:0000256" key="10">
    <source>
        <dbReference type="ARBA" id="ARBA00023136"/>
    </source>
</evidence>
<evidence type="ECO:0000256" key="13">
    <source>
        <dbReference type="ARBA" id="ARBA00023273"/>
    </source>
</evidence>
<dbReference type="SMART" id="SM00282">
    <property type="entry name" value="LamG"/>
    <property type="match status" value="3"/>
</dbReference>
<dbReference type="FunFam" id="2.60.40.10:FF:001037">
    <property type="entry name" value="Usherin"/>
    <property type="match status" value="1"/>
</dbReference>
<feature type="domain" description="Fibronectin type-III" evidence="24">
    <location>
        <begin position="2806"/>
        <end position="2912"/>
    </location>
</feature>
<comment type="subcellular location">
    <subcellularLocation>
        <location evidence="1">Cell projection</location>
        <location evidence="1">Stereocilium membrane</location>
    </subcellularLocation>
    <subcellularLocation>
        <location evidence="2">Photoreceptor inner segment</location>
    </subcellularLocation>
    <subcellularLocation>
        <location evidence="3">Secreted</location>
    </subcellularLocation>
</comment>
<dbReference type="PRINTS" id="PR00011">
    <property type="entry name" value="EGFLAMININ"/>
</dbReference>
<dbReference type="Gene3D" id="2.60.120.200">
    <property type="match status" value="3"/>
</dbReference>
<protein>
    <recommendedName>
        <fullName evidence="16">Usherin</fullName>
    </recommendedName>
    <alternativeName>
        <fullName evidence="17">Usher syndrome type IIa protein homolog</fullName>
    </alternativeName>
    <alternativeName>
        <fullName evidence="18">Usher syndrome type-2A protein homolog</fullName>
    </alternativeName>
</protein>
<keyword evidence="21" id="KW-1133">Transmembrane helix</keyword>
<keyword evidence="27" id="KW-1185">Reference proteome</keyword>
<feature type="domain" description="Fibronectin type-III" evidence="24">
    <location>
        <begin position="2047"/>
        <end position="2130"/>
    </location>
</feature>
<dbReference type="InterPro" id="IPR013783">
    <property type="entry name" value="Ig-like_fold"/>
</dbReference>
<evidence type="ECO:0000259" key="23">
    <source>
        <dbReference type="PROSITE" id="PS50027"/>
    </source>
</evidence>
<feature type="domain" description="Fibronectin type-III" evidence="24">
    <location>
        <begin position="4054"/>
        <end position="4139"/>
    </location>
</feature>
<dbReference type="FunFam" id="2.60.40.10:FF:001085">
    <property type="entry name" value="Usherin"/>
    <property type="match status" value="1"/>
</dbReference>
<evidence type="ECO:0000259" key="22">
    <source>
        <dbReference type="PROSITE" id="PS50025"/>
    </source>
</evidence>
<dbReference type="PROSITE" id="PS50027">
    <property type="entry name" value="EGF_LAM_2"/>
    <property type="match status" value="7"/>
</dbReference>
<feature type="domain" description="Fibronectin type-III" evidence="24">
    <location>
        <begin position="2232"/>
        <end position="2318"/>
    </location>
</feature>
<keyword evidence="11 19" id="KW-1015">Disulfide bond</keyword>
<dbReference type="PROSITE" id="PS01248">
    <property type="entry name" value="EGF_LAM_1"/>
    <property type="match status" value="2"/>
</dbReference>
<evidence type="ECO:0000256" key="2">
    <source>
        <dbReference type="ARBA" id="ARBA00004437"/>
    </source>
</evidence>
<feature type="domain" description="Fibronectin type-III" evidence="24">
    <location>
        <begin position="4340"/>
        <end position="4424"/>
    </location>
</feature>
<keyword evidence="10 21" id="KW-0472">Membrane</keyword>
<feature type="domain" description="Laminin N-terminal" evidence="25">
    <location>
        <begin position="264"/>
        <end position="504"/>
    </location>
</feature>
<dbReference type="FunFam" id="2.60.40.10:FF:001211">
    <property type="entry name" value="Usherin"/>
    <property type="match status" value="1"/>
</dbReference>
<dbReference type="SUPFAM" id="SSF49899">
    <property type="entry name" value="Concanavalin A-like lectins/glucanases"/>
    <property type="match status" value="3"/>
</dbReference>
<dbReference type="GO" id="GO:0032391">
    <property type="term" value="C:photoreceptor connecting cilium"/>
    <property type="evidence" value="ECO:0007669"/>
    <property type="project" value="UniProtKB-ARBA"/>
</dbReference>
<dbReference type="PANTHER" id="PTHR46957:SF7">
    <property type="entry name" value="USHERIN"/>
    <property type="match status" value="1"/>
</dbReference>
<feature type="domain" description="Fibronectin type-III" evidence="24">
    <location>
        <begin position="3855"/>
        <end position="3949"/>
    </location>
</feature>
<feature type="domain" description="Fibronectin type-III" evidence="24">
    <location>
        <begin position="3484"/>
        <end position="3574"/>
    </location>
</feature>
<feature type="domain" description="Fibronectin type-III" evidence="24">
    <location>
        <begin position="2614"/>
        <end position="2710"/>
    </location>
</feature>
<dbReference type="GO" id="GO:0060171">
    <property type="term" value="C:stereocilium membrane"/>
    <property type="evidence" value="ECO:0007669"/>
    <property type="project" value="UniProtKB-SubCell"/>
</dbReference>
<dbReference type="SUPFAM" id="SSF57196">
    <property type="entry name" value="EGF/Laminin"/>
    <property type="match status" value="8"/>
</dbReference>
<evidence type="ECO:0000313" key="26">
    <source>
        <dbReference type="EMBL" id="KAJ1157569.1"/>
    </source>
</evidence>
<dbReference type="Pfam" id="PF00053">
    <property type="entry name" value="EGF_laminin"/>
    <property type="match status" value="10"/>
</dbReference>
<dbReference type="FunFam" id="2.60.120.200:FF:000111">
    <property type="entry name" value="Usherin"/>
    <property type="match status" value="1"/>
</dbReference>
<feature type="disulfide bond" evidence="19">
    <location>
        <begin position="940"/>
        <end position="957"/>
    </location>
</feature>
<dbReference type="FunFam" id="2.60.40.10:FF:000819">
    <property type="entry name" value="Usherin"/>
    <property type="match status" value="1"/>
</dbReference>
<evidence type="ECO:0000313" key="27">
    <source>
        <dbReference type="Proteomes" id="UP001066276"/>
    </source>
</evidence>
<dbReference type="Pfam" id="PF02210">
    <property type="entry name" value="Laminin_G_2"/>
    <property type="match status" value="2"/>
</dbReference>
<dbReference type="CDD" id="cd00063">
    <property type="entry name" value="FN3"/>
    <property type="match status" value="30"/>
</dbReference>
<feature type="domain" description="Fibronectin type-III" evidence="24">
    <location>
        <begin position="2131"/>
        <end position="2231"/>
    </location>
</feature>
<evidence type="ECO:0000259" key="24">
    <source>
        <dbReference type="PROSITE" id="PS50853"/>
    </source>
</evidence>
<feature type="disulfide bond" evidence="19">
    <location>
        <begin position="755"/>
        <end position="764"/>
    </location>
</feature>
<dbReference type="SMART" id="SM00136">
    <property type="entry name" value="LamNT"/>
    <property type="match status" value="1"/>
</dbReference>
<keyword evidence="13" id="KW-0966">Cell projection</keyword>
<dbReference type="Gene3D" id="2.60.120.260">
    <property type="entry name" value="Galactose-binding domain-like"/>
    <property type="match status" value="1"/>
</dbReference>
<feature type="domain" description="Fibronectin type-III" evidence="24">
    <location>
        <begin position="3008"/>
        <end position="3094"/>
    </location>
</feature>
<evidence type="ECO:0000256" key="4">
    <source>
        <dbReference type="ARBA" id="ARBA00022475"/>
    </source>
</evidence>
<feature type="region of interest" description="Disordered" evidence="20">
    <location>
        <begin position="4500"/>
        <end position="4521"/>
    </location>
</feature>
<feature type="disulfide bond" evidence="19">
    <location>
        <begin position="909"/>
        <end position="918"/>
    </location>
</feature>
<evidence type="ECO:0000256" key="14">
    <source>
        <dbReference type="ARBA" id="ARBA00023292"/>
    </source>
</evidence>
<feature type="domain" description="Laminin EGF-like" evidence="23">
    <location>
        <begin position="782"/>
        <end position="833"/>
    </location>
</feature>
<evidence type="ECO:0000256" key="3">
    <source>
        <dbReference type="ARBA" id="ARBA00004613"/>
    </source>
</evidence>
<dbReference type="InterPro" id="IPR001791">
    <property type="entry name" value="Laminin_G"/>
</dbReference>
<dbReference type="InterPro" id="IPR036116">
    <property type="entry name" value="FN3_sf"/>
</dbReference>
<dbReference type="FunFam" id="2.60.40.10:FF:002683">
    <property type="entry name" value="Predicted protein"/>
    <property type="match status" value="1"/>
</dbReference>
<keyword evidence="5" id="KW-0964">Secreted</keyword>
<feature type="domain" description="Fibronectin type-III" evidence="24">
    <location>
        <begin position="4721"/>
        <end position="4811"/>
    </location>
</feature>
<evidence type="ECO:0000256" key="8">
    <source>
        <dbReference type="ARBA" id="ARBA00022737"/>
    </source>
</evidence>
<dbReference type="SMART" id="SM00180">
    <property type="entry name" value="EGF_Lam"/>
    <property type="match status" value="10"/>
</dbReference>
<dbReference type="FunFam" id="2.10.25.10:FF:000090">
    <property type="entry name" value="laminin subunit alpha"/>
    <property type="match status" value="5"/>
</dbReference>
<feature type="domain" description="Fibronectin type-III" evidence="24">
    <location>
        <begin position="4516"/>
        <end position="4615"/>
    </location>
</feature>
<keyword evidence="6" id="KW-0716">Sensory transduction</keyword>
<keyword evidence="9" id="KW-1009">Hearing</keyword>
<dbReference type="InterPro" id="IPR006558">
    <property type="entry name" value="LamG-like"/>
</dbReference>
<dbReference type="InterPro" id="IPR008211">
    <property type="entry name" value="Laminin_N"/>
</dbReference>
<dbReference type="FunFam" id="2.60.40.10:FF:001379">
    <property type="entry name" value="Usherin"/>
    <property type="match status" value="1"/>
</dbReference>
<feature type="transmembrane region" description="Helical" evidence="21">
    <location>
        <begin position="5028"/>
        <end position="5050"/>
    </location>
</feature>
<evidence type="ECO:0000259" key="25">
    <source>
        <dbReference type="PROSITE" id="PS51117"/>
    </source>
</evidence>
<feature type="domain" description="Fibronectin type-III" evidence="24">
    <location>
        <begin position="3763"/>
        <end position="3854"/>
    </location>
</feature>
<feature type="domain" description="Laminin EGF-like" evidence="23">
    <location>
        <begin position="887"/>
        <end position="937"/>
    </location>
</feature>
<dbReference type="Pfam" id="PF13385">
    <property type="entry name" value="Laminin_G_3"/>
    <property type="match status" value="1"/>
</dbReference>
<keyword evidence="7" id="KW-0732">Signal</keyword>
<dbReference type="FunFam" id="2.60.40.10:FF:001100">
    <property type="entry name" value="Usherin"/>
    <property type="match status" value="1"/>
</dbReference>